<evidence type="ECO:0000313" key="2">
    <source>
        <dbReference type="EMBL" id="SQF42245.1"/>
    </source>
</evidence>
<organism evidence="2 3">
    <name type="scientific">Streptococcus lutetiensis</name>
    <dbReference type="NCBI Taxonomy" id="150055"/>
    <lineage>
        <taxon>Bacteria</taxon>
        <taxon>Bacillati</taxon>
        <taxon>Bacillota</taxon>
        <taxon>Bacilli</taxon>
        <taxon>Lactobacillales</taxon>
        <taxon>Streptococcaceae</taxon>
        <taxon>Streptococcus</taxon>
    </lineage>
</organism>
<evidence type="ECO:0000313" key="3">
    <source>
        <dbReference type="Proteomes" id="UP000248954"/>
    </source>
</evidence>
<keyword evidence="2" id="KW-0449">Lipoprotein</keyword>
<evidence type="ECO:0000256" key="1">
    <source>
        <dbReference type="SAM" id="SignalP"/>
    </source>
</evidence>
<dbReference type="Proteomes" id="UP000248954">
    <property type="component" value="Chromosome 1"/>
</dbReference>
<dbReference type="AlphaFoldDB" id="A0AB38G524"/>
<feature type="signal peptide" evidence="1">
    <location>
        <begin position="1"/>
        <end position="21"/>
    </location>
</feature>
<dbReference type="PROSITE" id="PS51257">
    <property type="entry name" value="PROKAR_LIPOPROTEIN"/>
    <property type="match status" value="1"/>
</dbReference>
<gene>
    <name evidence="2" type="ORF">NCTC8738_01028</name>
</gene>
<protein>
    <submittedName>
        <fullName evidence="2">Lipoprotein</fullName>
    </submittedName>
</protein>
<dbReference type="EMBL" id="LS483348">
    <property type="protein sequence ID" value="SQF42245.1"/>
    <property type="molecule type" value="Genomic_DNA"/>
</dbReference>
<proteinExistence type="predicted"/>
<reference evidence="2 3" key="1">
    <citation type="submission" date="2018-06" db="EMBL/GenBank/DDBJ databases">
        <authorList>
            <consortium name="Pathogen Informatics"/>
            <person name="Doyle S."/>
        </authorList>
    </citation>
    <scope>NUCLEOTIDE SEQUENCE [LARGE SCALE GENOMIC DNA]</scope>
    <source>
        <strain evidence="2 3">NCTC8738</strain>
    </source>
</reference>
<accession>A0AB38G524</accession>
<sequence length="162" mass="17835">MMTIKRLLGVLTLGLALMTLAACGQKSTESIIKNELKDSYTGYSENPGGDYPFNDGNDTLIFNKKDNSITNSQGQSTYFSVISEEDIPPSTQHIIEGLQSELKGTDNFTVIINSTEKNPTRKQAEGAYQIALSDGGKKIRIIEVDRDSRDFGYYDFSGTADE</sequence>
<feature type="chain" id="PRO_5044324926" evidence="1">
    <location>
        <begin position="22"/>
        <end position="162"/>
    </location>
</feature>
<keyword evidence="1" id="KW-0732">Signal</keyword>
<name>A0AB38G524_9STRE</name>